<evidence type="ECO:0000313" key="2">
    <source>
        <dbReference type="Proteomes" id="UP001204579"/>
    </source>
</evidence>
<dbReference type="Proteomes" id="UP001204579">
    <property type="component" value="Unassembled WGS sequence"/>
</dbReference>
<dbReference type="AlphaFoldDB" id="A0AAW5N5W1"/>
<evidence type="ECO:0000313" key="1">
    <source>
        <dbReference type="EMBL" id="MCR8874123.1"/>
    </source>
</evidence>
<accession>A0AAW5N5W1</accession>
<reference evidence="1 2" key="1">
    <citation type="submission" date="2022-08" db="EMBL/GenBank/DDBJ databases">
        <authorList>
            <person name="Zeman M."/>
            <person name="Kubasova T."/>
        </authorList>
    </citation>
    <scope>NUCLEOTIDE SEQUENCE [LARGE SCALE GENOMIC DNA]</scope>
    <source>
        <strain evidence="1 2">ET62</strain>
    </source>
</reference>
<dbReference type="EMBL" id="JANRHJ010000009">
    <property type="protein sequence ID" value="MCR8874123.1"/>
    <property type="molecule type" value="Genomic_DNA"/>
</dbReference>
<comment type="caution">
    <text evidence="1">The sequence shown here is derived from an EMBL/GenBank/DDBJ whole genome shotgun (WGS) entry which is preliminary data.</text>
</comment>
<name>A0AAW5N5W1_9BACT</name>
<keyword evidence="2" id="KW-1185">Reference proteome</keyword>
<proteinExistence type="predicted"/>
<dbReference type="RefSeq" id="WP_258335809.1">
    <property type="nucleotide sequence ID" value="NZ_JANRHJ010000009.1"/>
</dbReference>
<sequence>MKKDNIQRCSICGRPYKGYGNNAFPAKSGRCCDECNENLVIPLRIMMISNPNKALEIISKIK</sequence>
<gene>
    <name evidence="1" type="ORF">NW209_08880</name>
</gene>
<organism evidence="1 2">
    <name type="scientific">Phocaeicola barnesiae</name>
    <dbReference type="NCBI Taxonomy" id="376804"/>
    <lineage>
        <taxon>Bacteria</taxon>
        <taxon>Pseudomonadati</taxon>
        <taxon>Bacteroidota</taxon>
        <taxon>Bacteroidia</taxon>
        <taxon>Bacteroidales</taxon>
        <taxon>Bacteroidaceae</taxon>
        <taxon>Phocaeicola</taxon>
    </lineage>
</organism>
<protein>
    <submittedName>
        <fullName evidence="1">Uncharacterized protein</fullName>
    </submittedName>
</protein>